<feature type="compositionally biased region" description="Basic and acidic residues" evidence="1">
    <location>
        <begin position="742"/>
        <end position="761"/>
    </location>
</feature>
<dbReference type="PANTHER" id="PTHR40619">
    <property type="entry name" value="FUNGAL STAND N-TERMINAL GOODBYE DOMAIN-CONTAINING PROTEIN"/>
    <property type="match status" value="1"/>
</dbReference>
<reference evidence="2 3" key="1">
    <citation type="submission" date="2016-07" db="EMBL/GenBank/DDBJ databases">
        <title>Multiple horizontal gene transfer events from other fungi enriched the ability of initially mycotrophic Trichoderma (Ascomycota) to feed on dead plant biomass.</title>
        <authorList>
            <consortium name="DOE Joint Genome Institute"/>
            <person name="Aerts A."/>
            <person name="Atanasova L."/>
            <person name="Chenthamara K."/>
            <person name="Zhang J."/>
            <person name="Grujic M."/>
            <person name="Henrissat B."/>
            <person name="Kuo A."/>
            <person name="Salamov A."/>
            <person name="Lipzen A."/>
            <person name="Labutti K."/>
            <person name="Barry K."/>
            <person name="Miao Y."/>
            <person name="Rahimi M.J."/>
            <person name="Shen Q."/>
            <person name="Grigoriev I.V."/>
            <person name="Kubicek C.P."/>
            <person name="Druzhinina I.S."/>
        </authorList>
    </citation>
    <scope>NUCLEOTIDE SEQUENCE [LARGE SCALE GENOMIC DNA]</scope>
    <source>
        <strain evidence="2 3">CBS 433.97</strain>
    </source>
</reference>
<feature type="region of interest" description="Disordered" evidence="1">
    <location>
        <begin position="375"/>
        <end position="395"/>
    </location>
</feature>
<evidence type="ECO:0000313" key="2">
    <source>
        <dbReference type="EMBL" id="PTB39296.1"/>
    </source>
</evidence>
<dbReference type="Proteomes" id="UP000240493">
    <property type="component" value="Unassembled WGS sequence"/>
</dbReference>
<feature type="compositionally biased region" description="Polar residues" evidence="1">
    <location>
        <begin position="376"/>
        <end position="395"/>
    </location>
</feature>
<keyword evidence="3" id="KW-1185">Reference proteome</keyword>
<accession>A0A2T3Z397</accession>
<dbReference type="STRING" id="1042311.A0A2T3Z397"/>
<protein>
    <recommendedName>
        <fullName evidence="4">Fungal STAND N-terminal Goodbye domain-containing protein</fullName>
    </recommendedName>
</protein>
<dbReference type="AlphaFoldDB" id="A0A2T3Z397"/>
<evidence type="ECO:0000256" key="1">
    <source>
        <dbReference type="SAM" id="MobiDB-lite"/>
    </source>
</evidence>
<dbReference type="PANTHER" id="PTHR40619:SF3">
    <property type="entry name" value="FUNGAL STAND N-TERMINAL GOODBYE DOMAIN-CONTAINING PROTEIN"/>
    <property type="match status" value="1"/>
</dbReference>
<name>A0A2T3Z397_TRIA4</name>
<gene>
    <name evidence="2" type="ORF">M441DRAFT_196499</name>
</gene>
<evidence type="ECO:0000313" key="3">
    <source>
        <dbReference type="Proteomes" id="UP000240493"/>
    </source>
</evidence>
<dbReference type="OrthoDB" id="5419927at2759"/>
<feature type="region of interest" description="Disordered" evidence="1">
    <location>
        <begin position="738"/>
        <end position="761"/>
    </location>
</feature>
<organism evidence="2 3">
    <name type="scientific">Trichoderma asperellum (strain ATCC 204424 / CBS 433.97 / NBRC 101777)</name>
    <dbReference type="NCBI Taxonomy" id="1042311"/>
    <lineage>
        <taxon>Eukaryota</taxon>
        <taxon>Fungi</taxon>
        <taxon>Dikarya</taxon>
        <taxon>Ascomycota</taxon>
        <taxon>Pezizomycotina</taxon>
        <taxon>Sordariomycetes</taxon>
        <taxon>Hypocreomycetidae</taxon>
        <taxon>Hypocreales</taxon>
        <taxon>Hypocreaceae</taxon>
        <taxon>Trichoderma</taxon>
    </lineage>
</organism>
<proteinExistence type="predicted"/>
<evidence type="ECO:0008006" key="4">
    <source>
        <dbReference type="Google" id="ProtNLM"/>
    </source>
</evidence>
<dbReference type="EMBL" id="KZ679264">
    <property type="protein sequence ID" value="PTB39296.1"/>
    <property type="molecule type" value="Genomic_DNA"/>
</dbReference>
<sequence>MAHPDIPSIHLQPPSVDFIDNRLPAIHDVFRDRDVHYDPVLQRYVENRTLTYADESATGESQDNSQALVQPSYSFGNVGESEKFWGLIFPDAMKKFIQEYPIEPKQRDKSGYSIRTQTTWDGVNEQLHKAREVYDGTKQGFRGRCKRVFRKIGDNAVEPAQNIIQVIPDIDYVSPILGAVQLLLNAFTTASTVRETVASSLEDRNLDDLFADVEVFLITFPDMSKIKDAAVSLVVSVLKAIEDAIGFFLSNQVSRAASALGRGKSGYQKPLLASLGEIQMSSRKLIHQAQNAHFVSTQIGLNAIWNDTGRLVMSQRMTGQAMEYLIDKVDRGYREGAHFYNTVHRLLLDAEESKKARDLSLQNKIASLEEKIASLEGSSRASTPGTPEPTQVWPSQQAPWAGYPLQFGPYLPAYHNPWPGTFPPQEVFTGPSFNAGSYSHLPINLLSPQNQPLSPPPPQLPKTVSSSRFLDLLNIPLDLDKTDLDIVKDGSYRIPRKLRAHAEQVTRTMQFRDWIVTPNSRRLLIHGELPRESLATWHISPLSHFCAMLMHMLRERESYISLVFFCGCHVETEDGNIGAVAMMKSLLAQLLQQIPFESLTLDESININCLSENNCDISQLCDVFVWLVHRQLSRDYILVCMIDGVGYYETDEFELDVLVVMKMLLKLSEETFNEEDDGESLCGDTKVLITTPFATDAIQELFEDMDGSNEMSFVSMSGLPRINEYLGMPEDLWNQDLEDEGSVDHDSAMSDEVDSHSVSDA</sequence>